<reference evidence="3" key="2">
    <citation type="journal article" date="2018" name="Environ. Microbiol.">
        <title>Bloom of a denitrifying methanotroph, 'Candidatus Methylomirabilis limnetica', in a deep stratified lake.</title>
        <authorList>
            <person name="Graf J.S."/>
            <person name="Mayr M.J."/>
            <person name="Marchant H.K."/>
            <person name="Tienken D."/>
            <person name="Hach P.F."/>
            <person name="Brand A."/>
            <person name="Schubert C.J."/>
            <person name="Kuypers M.M."/>
            <person name="Milucka J."/>
        </authorList>
    </citation>
    <scope>NUCLEOTIDE SEQUENCE [LARGE SCALE GENOMIC DNA]</scope>
    <source>
        <strain evidence="3">Zug</strain>
    </source>
</reference>
<evidence type="ECO:0000313" key="2">
    <source>
        <dbReference type="EMBL" id="PTL36613.1"/>
    </source>
</evidence>
<evidence type="ECO:0000313" key="3">
    <source>
        <dbReference type="Proteomes" id="UP000241436"/>
    </source>
</evidence>
<keyword evidence="3" id="KW-1185">Reference proteome</keyword>
<dbReference type="AlphaFoldDB" id="A0A2T4TZR2"/>
<protein>
    <submittedName>
        <fullName evidence="2">Uncharacterized protein</fullName>
    </submittedName>
</protein>
<accession>A0A2T4TZR2</accession>
<evidence type="ECO:0000256" key="1">
    <source>
        <dbReference type="SAM" id="MobiDB-lite"/>
    </source>
</evidence>
<dbReference type="Proteomes" id="UP000241436">
    <property type="component" value="Unassembled WGS sequence"/>
</dbReference>
<feature type="region of interest" description="Disordered" evidence="1">
    <location>
        <begin position="40"/>
        <end position="65"/>
    </location>
</feature>
<dbReference type="EMBL" id="NVQC01000013">
    <property type="protein sequence ID" value="PTL36613.1"/>
    <property type="molecule type" value="Genomic_DNA"/>
</dbReference>
<organism evidence="2 3">
    <name type="scientific">Candidatus Methylomirabilis limnetica</name>
    <dbReference type="NCBI Taxonomy" id="2033718"/>
    <lineage>
        <taxon>Bacteria</taxon>
        <taxon>Candidatus Methylomirabilota</taxon>
        <taxon>Candidatus Methylomirabilia</taxon>
        <taxon>Candidatus Methylomirabilales</taxon>
        <taxon>Candidatus Methylomirabilaceae</taxon>
        <taxon>Candidatus Methylomirabilis</taxon>
    </lineage>
</organism>
<reference evidence="2 3" key="1">
    <citation type="submission" date="2017-09" db="EMBL/GenBank/DDBJ databases">
        <title>Bloom of a denitrifying methanotroph, Candidatus Methylomirabilis limnetica, in a deep stratified lake.</title>
        <authorList>
            <person name="Graf J.S."/>
            <person name="Marchant H.K."/>
            <person name="Tienken D."/>
            <person name="Hach P.F."/>
            <person name="Brand A."/>
            <person name="Schubert C.J."/>
            <person name="Kuypers M.M."/>
            <person name="Milucka J."/>
        </authorList>
    </citation>
    <scope>NUCLEOTIDE SEQUENCE [LARGE SCALE GENOMIC DNA]</scope>
    <source>
        <strain evidence="2 3">Zug</strain>
    </source>
</reference>
<gene>
    <name evidence="2" type="ORF">CLG94_02715</name>
</gene>
<proteinExistence type="predicted"/>
<name>A0A2T4TZR2_9BACT</name>
<comment type="caution">
    <text evidence="2">The sequence shown here is derived from an EMBL/GenBank/DDBJ whole genome shotgun (WGS) entry which is preliminary data.</text>
</comment>
<sequence>MTRNIQKGAGLVGRQLNGAELKMLGVLAHDLLVHAAGARSRSGVWCGGIRPPAGKQTPSETEDGG</sequence>